<evidence type="ECO:0000256" key="1">
    <source>
        <dbReference type="ARBA" id="ARBA00022801"/>
    </source>
</evidence>
<dbReference type="Gene3D" id="3.40.50.300">
    <property type="entry name" value="P-loop containing nucleotide triphosphate hydrolases"/>
    <property type="match status" value="1"/>
</dbReference>
<dbReference type="Pfam" id="PF04434">
    <property type="entry name" value="SWIM"/>
    <property type="match status" value="1"/>
</dbReference>
<dbReference type="InterPro" id="IPR000330">
    <property type="entry name" value="SNF2_N"/>
</dbReference>
<evidence type="ECO:0000313" key="5">
    <source>
        <dbReference type="EMBL" id="VAW40269.1"/>
    </source>
</evidence>
<feature type="domain" description="Helicase ATP-binding" evidence="3">
    <location>
        <begin position="612"/>
        <end position="772"/>
    </location>
</feature>
<dbReference type="InterPro" id="IPR007527">
    <property type="entry name" value="Znf_SWIM"/>
</dbReference>
<keyword evidence="1" id="KW-0378">Hydrolase</keyword>
<protein>
    <recommendedName>
        <fullName evidence="6">COG0553: Superfamily II DNA/RNA helicases, SNF2 family</fullName>
    </recommendedName>
</protein>
<accession>A0A3B0VTT8</accession>
<dbReference type="CDD" id="cd18793">
    <property type="entry name" value="SF2_C_SNF"/>
    <property type="match status" value="1"/>
</dbReference>
<dbReference type="Pfam" id="PF00176">
    <property type="entry name" value="SNF2-rel_dom"/>
    <property type="match status" value="1"/>
</dbReference>
<evidence type="ECO:0000259" key="3">
    <source>
        <dbReference type="PROSITE" id="PS51192"/>
    </source>
</evidence>
<sequence>MKLTTYQISEAFDFGTYARGKKYFLNSEVISYTIISQGPQKVHLISKVSGNYKSSYSQNIIVSNHTNNMFQGTCSCPVRYNCKHVVAACFQYQYDEAHKTRDVVADWLSELVKSAPMAANADTRIDDEFFLIYRLFNTYGDDLSIYKAKTLKNGNLSKGVRHRLDNVSYSLDRYMYNNDREAIELLVSMKDYRYNFSIKGKAGYLFMRQILNTKRSYYKDSVTPLTFVEEKLPLQFEWQKIDNTCSKLKMIMPTDNFCIVATKPILVINFENHQVSELDSSINIEVLEKIIAAPVIPNKKINTVYQQLASNFQSLTLATPKDYKITTIKEQPTPLLHIYQGESESESDSKTTYLLNLEFSYANRVISYLPVSPVNSYFDESGKTDVVRDSGTEEAAMAKLTEFGFVIQEFNGTSYLAIPSDSDTQLALQQWNEFLNTHVATLKELGWQIEFNDNFKLSFNQTSEIEVESEEDNDWFSLSFNIKFGNKSYPLAPLVSSILSEFDTVDDLPEKLLVECEHSQFVELKTQDIKPVLNTLFELFDRQETDSSLKISAFDAHMIDDIENVVSWKGSKDILKLSKKLKDFAGIKNVKPPKCLKLELRDYQQHGLNWLNFLYEFKFSGILADDMGLGKTAQTLAHLSRLKQLGKLKKPAIIIVPTSLIANWKNEVKKFTPNLSIITLYGTDRFEHFDQTNKYDLILTTYTLVGNDIEEHSKRKHSYIILDEAQKIKNPRTKMAKTISSLKSEHRLALTGTPIENHLGELWSIFNFLMPGFLHSQKLFNDFYRKPIEKEYDTQMQAQLNKRIKPFILRRTKADVLTELPAKTEIIKLTQFDVKQSKLYETIRISMQKKVRDAVAEKGLNKSHIHILDALLKLRQVCCDPSILKLKEAQKVKESAKLQLFLDLIDELLQEGRKILVFSQFTTMLAILEREIIKRKVSYVKLTGSSTKRDKIIEKFTNGEADIFLISLKAGGVGLNLVEADTVIHYDPWWNPAVENQATDRAHRIGQNKAVFVYKLIVENTIEQKIIELQKKKKALQDGIYDQGGKLEDKKFSGNELIELLKN</sequence>
<feature type="domain" description="SWIM-type" evidence="2">
    <location>
        <begin position="59"/>
        <end position="93"/>
    </location>
</feature>
<dbReference type="SMART" id="SM00490">
    <property type="entry name" value="HELICc"/>
    <property type="match status" value="1"/>
</dbReference>
<feature type="domain" description="Helicase C-terminal" evidence="4">
    <location>
        <begin position="900"/>
        <end position="1048"/>
    </location>
</feature>
<dbReference type="SMART" id="SM00487">
    <property type="entry name" value="DEXDc"/>
    <property type="match status" value="1"/>
</dbReference>
<evidence type="ECO:0000259" key="4">
    <source>
        <dbReference type="PROSITE" id="PS51194"/>
    </source>
</evidence>
<dbReference type="InterPro" id="IPR038718">
    <property type="entry name" value="SNF2-like_sf"/>
</dbReference>
<gene>
    <name evidence="5" type="ORF">MNBD_GAMMA01-411</name>
</gene>
<evidence type="ECO:0008006" key="6">
    <source>
        <dbReference type="Google" id="ProtNLM"/>
    </source>
</evidence>
<dbReference type="InterPro" id="IPR049730">
    <property type="entry name" value="SNF2/RAD54-like_C"/>
</dbReference>
<proteinExistence type="predicted"/>
<dbReference type="PROSITE" id="PS51192">
    <property type="entry name" value="HELICASE_ATP_BIND_1"/>
    <property type="match status" value="1"/>
</dbReference>
<dbReference type="GO" id="GO:0005524">
    <property type="term" value="F:ATP binding"/>
    <property type="evidence" value="ECO:0007669"/>
    <property type="project" value="InterPro"/>
</dbReference>
<reference evidence="5" key="1">
    <citation type="submission" date="2018-06" db="EMBL/GenBank/DDBJ databases">
        <authorList>
            <person name="Zhirakovskaya E."/>
        </authorList>
    </citation>
    <scope>NUCLEOTIDE SEQUENCE</scope>
</reference>
<dbReference type="SUPFAM" id="SSF52540">
    <property type="entry name" value="P-loop containing nucleoside triphosphate hydrolases"/>
    <property type="match status" value="2"/>
</dbReference>
<dbReference type="AlphaFoldDB" id="A0A3B0VTT8"/>
<dbReference type="InterPro" id="IPR027417">
    <property type="entry name" value="P-loop_NTPase"/>
</dbReference>
<dbReference type="CDD" id="cd18012">
    <property type="entry name" value="DEXQc_arch_SWI2_SNF2"/>
    <property type="match status" value="1"/>
</dbReference>
<dbReference type="GO" id="GO:0016787">
    <property type="term" value="F:hydrolase activity"/>
    <property type="evidence" value="ECO:0007669"/>
    <property type="project" value="UniProtKB-KW"/>
</dbReference>
<dbReference type="PANTHER" id="PTHR10799">
    <property type="entry name" value="SNF2/RAD54 HELICASE FAMILY"/>
    <property type="match status" value="1"/>
</dbReference>
<dbReference type="InterPro" id="IPR001650">
    <property type="entry name" value="Helicase_C-like"/>
</dbReference>
<dbReference type="PROSITE" id="PS51194">
    <property type="entry name" value="HELICASE_CTER"/>
    <property type="match status" value="1"/>
</dbReference>
<evidence type="ECO:0000259" key="2">
    <source>
        <dbReference type="PROSITE" id="PS50966"/>
    </source>
</evidence>
<dbReference type="PROSITE" id="PS50966">
    <property type="entry name" value="ZF_SWIM"/>
    <property type="match status" value="1"/>
</dbReference>
<name>A0A3B0VTT8_9ZZZZ</name>
<dbReference type="EMBL" id="UOEW01000262">
    <property type="protein sequence ID" value="VAW40269.1"/>
    <property type="molecule type" value="Genomic_DNA"/>
</dbReference>
<dbReference type="InterPro" id="IPR014001">
    <property type="entry name" value="Helicase_ATP-bd"/>
</dbReference>
<dbReference type="Gene3D" id="3.40.50.10810">
    <property type="entry name" value="Tandem AAA-ATPase domain"/>
    <property type="match status" value="1"/>
</dbReference>
<dbReference type="Pfam" id="PF00271">
    <property type="entry name" value="Helicase_C"/>
    <property type="match status" value="1"/>
</dbReference>
<dbReference type="GO" id="GO:0008270">
    <property type="term" value="F:zinc ion binding"/>
    <property type="evidence" value="ECO:0007669"/>
    <property type="project" value="InterPro"/>
</dbReference>
<organism evidence="5">
    <name type="scientific">hydrothermal vent metagenome</name>
    <dbReference type="NCBI Taxonomy" id="652676"/>
    <lineage>
        <taxon>unclassified sequences</taxon>
        <taxon>metagenomes</taxon>
        <taxon>ecological metagenomes</taxon>
    </lineage>
</organism>